<proteinExistence type="predicted"/>
<dbReference type="AlphaFoldDB" id="A0A0H2RTN4"/>
<sequence>MEATEQIRALAVEGPIIRSHLRICISKGKVGSIEEECINAISDSVETIHVLWSEFIGERVFETHEESTMKDYYKALERTLTNTTRQEVFSLSRKYLSYALTRRLEDQEIGYFFTIWNHFIQHLVQHDPPSFDWRDMSKYIMTITRNESMDGFVSPAHLSAVAPYIMRPSARYSPILRHFFSIPTLKFDRTEDRHAIFRAELVYSRKHDWSLYHAASYAVPFARALSGRKLDTRSSEGTVLLSEAWMSLYRVADYAIMNYRRGNGLTAGGIGLTASIRNDLLAVAERSIQFLNSNRTSINTQIQLEFRYDMLHAAFNIVHSVGVDRYCKRAVHLAWALSDAPWRLDLYNSCSSFFQNDVRIRNGINDSAYIPHFQNAPYLRRFKIHGSCFITSFIFRQRLPSRMLASYSQALPGKSTPRALH</sequence>
<keyword evidence="2" id="KW-1185">Reference proteome</keyword>
<evidence type="ECO:0000313" key="1">
    <source>
        <dbReference type="EMBL" id="KLO08196.1"/>
    </source>
</evidence>
<protein>
    <submittedName>
        <fullName evidence="1">Uncharacterized protein</fullName>
    </submittedName>
</protein>
<name>A0A0H2RTN4_9AGAM</name>
<reference evidence="1 2" key="1">
    <citation type="submission" date="2015-04" db="EMBL/GenBank/DDBJ databases">
        <title>Complete genome sequence of Schizopora paradoxa KUC8140, a cosmopolitan wood degrader in East Asia.</title>
        <authorList>
            <consortium name="DOE Joint Genome Institute"/>
            <person name="Min B."/>
            <person name="Park H."/>
            <person name="Jang Y."/>
            <person name="Kim J.-J."/>
            <person name="Kim K.H."/>
            <person name="Pangilinan J."/>
            <person name="Lipzen A."/>
            <person name="Riley R."/>
            <person name="Grigoriev I.V."/>
            <person name="Spatafora J.W."/>
            <person name="Choi I.-G."/>
        </authorList>
    </citation>
    <scope>NUCLEOTIDE SEQUENCE [LARGE SCALE GENOMIC DNA]</scope>
    <source>
        <strain evidence="1 2">KUC8140</strain>
    </source>
</reference>
<dbReference type="EMBL" id="KQ086102">
    <property type="protein sequence ID" value="KLO08196.1"/>
    <property type="molecule type" value="Genomic_DNA"/>
</dbReference>
<dbReference type="InParanoid" id="A0A0H2RTN4"/>
<dbReference type="Proteomes" id="UP000053477">
    <property type="component" value="Unassembled WGS sequence"/>
</dbReference>
<accession>A0A0H2RTN4</accession>
<evidence type="ECO:0000313" key="2">
    <source>
        <dbReference type="Proteomes" id="UP000053477"/>
    </source>
</evidence>
<organism evidence="1 2">
    <name type="scientific">Schizopora paradoxa</name>
    <dbReference type="NCBI Taxonomy" id="27342"/>
    <lineage>
        <taxon>Eukaryota</taxon>
        <taxon>Fungi</taxon>
        <taxon>Dikarya</taxon>
        <taxon>Basidiomycota</taxon>
        <taxon>Agaricomycotina</taxon>
        <taxon>Agaricomycetes</taxon>
        <taxon>Hymenochaetales</taxon>
        <taxon>Schizoporaceae</taxon>
        <taxon>Schizopora</taxon>
    </lineage>
</organism>
<gene>
    <name evidence="1" type="ORF">SCHPADRAFT_617242</name>
</gene>